<dbReference type="InterPro" id="IPR011764">
    <property type="entry name" value="Biotin_carboxylation_dom"/>
</dbReference>
<evidence type="ECO:0000256" key="3">
    <source>
        <dbReference type="ARBA" id="ARBA00022741"/>
    </source>
</evidence>
<dbReference type="SUPFAM" id="SSF56059">
    <property type="entry name" value="Glutathione synthetase ATP-binding domain-like"/>
    <property type="match status" value="1"/>
</dbReference>
<dbReference type="SUPFAM" id="SSF51246">
    <property type="entry name" value="Rudiment single hybrid motif"/>
    <property type="match status" value="1"/>
</dbReference>
<dbReference type="InterPro" id="IPR011761">
    <property type="entry name" value="ATP-grasp"/>
</dbReference>
<dbReference type="InterPro" id="IPR011054">
    <property type="entry name" value="Rudment_hybrid_motif"/>
</dbReference>
<keyword evidence="11" id="KW-1185">Reference proteome</keyword>
<dbReference type="Pfam" id="PF00364">
    <property type="entry name" value="Biotin_lipoyl"/>
    <property type="match status" value="1"/>
</dbReference>
<dbReference type="RefSeq" id="XP_067519030.1">
    <property type="nucleotide sequence ID" value="XM_067662929.1"/>
</dbReference>
<keyword evidence="5" id="KW-0092">Biotin</keyword>
<feature type="domain" description="Biotin carboxylation" evidence="9">
    <location>
        <begin position="2"/>
        <end position="443"/>
    </location>
</feature>
<evidence type="ECO:0000256" key="5">
    <source>
        <dbReference type="ARBA" id="ARBA00023267"/>
    </source>
</evidence>
<evidence type="ECO:0000259" key="7">
    <source>
        <dbReference type="PROSITE" id="PS50968"/>
    </source>
</evidence>
<dbReference type="PANTHER" id="PTHR18866:SF33">
    <property type="entry name" value="METHYLCROTONOYL-COA CARBOXYLASE SUBUNIT ALPHA, MITOCHONDRIAL-RELATED"/>
    <property type="match status" value="1"/>
</dbReference>
<keyword evidence="4 6" id="KW-0067">ATP-binding</keyword>
<dbReference type="VEuPathDB" id="FungiDB:RO3G_08339"/>
<evidence type="ECO:0000256" key="4">
    <source>
        <dbReference type="ARBA" id="ARBA00022840"/>
    </source>
</evidence>
<gene>
    <name evidence="10" type="ORF">RO3G_08339</name>
</gene>
<dbReference type="InterPro" id="IPR016185">
    <property type="entry name" value="PreATP-grasp_dom_sf"/>
</dbReference>
<dbReference type="eggNOG" id="KOG0369">
    <property type="taxonomic scope" value="Eukaryota"/>
</dbReference>
<dbReference type="InterPro" id="IPR005479">
    <property type="entry name" value="CPAse_ATP-bd"/>
</dbReference>
<evidence type="ECO:0000256" key="1">
    <source>
        <dbReference type="ARBA" id="ARBA00001953"/>
    </source>
</evidence>
<evidence type="ECO:0000259" key="8">
    <source>
        <dbReference type="PROSITE" id="PS50975"/>
    </source>
</evidence>
<dbReference type="GO" id="GO:0005524">
    <property type="term" value="F:ATP binding"/>
    <property type="evidence" value="ECO:0007669"/>
    <property type="project" value="UniProtKB-UniRule"/>
</dbReference>
<feature type="domain" description="Lipoyl-binding" evidence="7">
    <location>
        <begin position="546"/>
        <end position="621"/>
    </location>
</feature>
<dbReference type="Pfam" id="PF00289">
    <property type="entry name" value="Biotin_carb_N"/>
    <property type="match status" value="1"/>
</dbReference>
<feature type="domain" description="ATP-grasp" evidence="8">
    <location>
        <begin position="114"/>
        <end position="309"/>
    </location>
</feature>
<dbReference type="CDD" id="cd06850">
    <property type="entry name" value="biotinyl_domain"/>
    <property type="match status" value="1"/>
</dbReference>
<dbReference type="SUPFAM" id="SSF51230">
    <property type="entry name" value="Single hybrid motif"/>
    <property type="match status" value="1"/>
</dbReference>
<organism evidence="10 11">
    <name type="scientific">Rhizopus delemar (strain RA 99-880 / ATCC MYA-4621 / FGSC 9543 / NRRL 43880)</name>
    <name type="common">Mucormycosis agent</name>
    <name type="synonym">Rhizopus arrhizus var. delemar</name>
    <dbReference type="NCBI Taxonomy" id="246409"/>
    <lineage>
        <taxon>Eukaryota</taxon>
        <taxon>Fungi</taxon>
        <taxon>Fungi incertae sedis</taxon>
        <taxon>Mucoromycota</taxon>
        <taxon>Mucoromycotina</taxon>
        <taxon>Mucoromycetes</taxon>
        <taxon>Mucorales</taxon>
        <taxon>Mucorineae</taxon>
        <taxon>Rhizopodaceae</taxon>
        <taxon>Rhizopus</taxon>
    </lineage>
</organism>
<dbReference type="Pfam" id="PF02786">
    <property type="entry name" value="CPSase_L_D2"/>
    <property type="match status" value="1"/>
</dbReference>
<dbReference type="InterPro" id="IPR011053">
    <property type="entry name" value="Single_hybrid_motif"/>
</dbReference>
<dbReference type="Pfam" id="PF02785">
    <property type="entry name" value="Biotin_carb_C"/>
    <property type="match status" value="1"/>
</dbReference>
<dbReference type="EMBL" id="CH476737">
    <property type="protein sequence ID" value="EIE83634.1"/>
    <property type="molecule type" value="Genomic_DNA"/>
</dbReference>
<dbReference type="InterPro" id="IPR000089">
    <property type="entry name" value="Biotin_lipoyl"/>
</dbReference>
<dbReference type="InterPro" id="IPR001882">
    <property type="entry name" value="Biotin_BS"/>
</dbReference>
<evidence type="ECO:0000313" key="11">
    <source>
        <dbReference type="Proteomes" id="UP000009138"/>
    </source>
</evidence>
<dbReference type="InParanoid" id="I1C5A4"/>
<evidence type="ECO:0000259" key="9">
    <source>
        <dbReference type="PROSITE" id="PS50979"/>
    </source>
</evidence>
<dbReference type="FunFam" id="2.40.50.100:FF:000003">
    <property type="entry name" value="Acetyl-CoA carboxylase biotin carboxyl carrier protein"/>
    <property type="match status" value="1"/>
</dbReference>
<dbReference type="OrthoDB" id="196847at2759"/>
<proteinExistence type="predicted"/>
<protein>
    <submittedName>
        <fullName evidence="10">Uncharacterized protein</fullName>
    </submittedName>
</protein>
<comment type="cofactor">
    <cofactor evidence="1">
        <name>biotin</name>
        <dbReference type="ChEBI" id="CHEBI:57586"/>
    </cofactor>
</comment>
<dbReference type="InterPro" id="IPR050856">
    <property type="entry name" value="Biotin_carboxylase_complex"/>
</dbReference>
<evidence type="ECO:0000256" key="6">
    <source>
        <dbReference type="PROSITE-ProRule" id="PRU00409"/>
    </source>
</evidence>
<dbReference type="GO" id="GO:0046872">
    <property type="term" value="F:metal ion binding"/>
    <property type="evidence" value="ECO:0007669"/>
    <property type="project" value="InterPro"/>
</dbReference>
<reference evidence="10 11" key="1">
    <citation type="journal article" date="2009" name="PLoS Genet.">
        <title>Genomic analysis of the basal lineage fungus Rhizopus oryzae reveals a whole-genome duplication.</title>
        <authorList>
            <person name="Ma L.-J."/>
            <person name="Ibrahim A.S."/>
            <person name="Skory C."/>
            <person name="Grabherr M.G."/>
            <person name="Burger G."/>
            <person name="Butler M."/>
            <person name="Elias M."/>
            <person name="Idnurm A."/>
            <person name="Lang B.F."/>
            <person name="Sone T."/>
            <person name="Abe A."/>
            <person name="Calvo S.E."/>
            <person name="Corrochano L.M."/>
            <person name="Engels R."/>
            <person name="Fu J."/>
            <person name="Hansberg W."/>
            <person name="Kim J.-M."/>
            <person name="Kodira C.D."/>
            <person name="Koehrsen M.J."/>
            <person name="Liu B."/>
            <person name="Miranda-Saavedra D."/>
            <person name="O'Leary S."/>
            <person name="Ortiz-Castellanos L."/>
            <person name="Poulter R."/>
            <person name="Rodriguez-Romero J."/>
            <person name="Ruiz-Herrera J."/>
            <person name="Shen Y.-Q."/>
            <person name="Zeng Q."/>
            <person name="Galagan J."/>
            <person name="Birren B.W."/>
            <person name="Cuomo C.A."/>
            <person name="Wickes B.L."/>
        </authorList>
    </citation>
    <scope>NUCLEOTIDE SEQUENCE [LARGE SCALE GENOMIC DNA]</scope>
    <source>
        <strain evidence="11">RA 99-880 / ATCC MYA-4621 / FGSC 9543 / NRRL 43880</strain>
    </source>
</reference>
<dbReference type="Proteomes" id="UP000009138">
    <property type="component" value="Unassembled WGS sequence"/>
</dbReference>
<dbReference type="PROSITE" id="PS00188">
    <property type="entry name" value="BIOTIN"/>
    <property type="match status" value="1"/>
</dbReference>
<sequence>MRMVKILIANRGEIAIRIIIAATELGHQTVAIYSNDQDKSHCLRATEAVKVSSFLDAQEIIQTAKSVHATAIHPGYGFLSESIDLANQCKKANIIFIGPSPICITAVGDKVSARQVAKEAGIPTIAGTESSVSSPTDVFGFVRSCGGYPVMLKARDGGGGRGIRIVHHNQQVPEALARCMNESPSRKVFVEKAIIGAKHIEVQILGDNQGNIIHLFERDCSMQRRYQKVLEVAPCPCLSSTLRASIHQAAVQLARYIGYNSAGTVEFLVLPESDEFYFLEVNPRIQVEHTISEQITQVDIVQAQIRIGLGESLNDLKLRQEDIKVPNGLVAIQARVVAENPLNDNMLSVGKIGAVQFPLGSGIRVDTWIQSGCVVLPTFDSLLAKLIVTGQSFNDAIAKLKLALDQTIITGVETNINFLIAILSNLSFTSDALLHVHIKSLEENMDSLIQTTSQLNHQKKMVISKQNILKAGATFNSNIQFKPGDTFTMEINDGINLAVHSLQIDSISTNHFPDEFAAVARASTHKQPLSIVIAKKSNISSTLRKKANPQDRTEVATPVTGMLVEINVKEGDRVQQGQSLFVMSAMKMETVVKSPLQGNVKSIRAKLNDLIEEGDLVVELGELKESKL</sequence>
<dbReference type="PROSITE" id="PS50979">
    <property type="entry name" value="BC"/>
    <property type="match status" value="1"/>
</dbReference>
<dbReference type="InterPro" id="IPR005482">
    <property type="entry name" value="Biotin_COase_C"/>
</dbReference>
<dbReference type="Gene3D" id="3.30.470.20">
    <property type="entry name" value="ATP-grasp fold, B domain"/>
    <property type="match status" value="1"/>
</dbReference>
<dbReference type="PANTHER" id="PTHR18866">
    <property type="entry name" value="CARBOXYLASE:PYRUVATE/ACETYL-COA/PROPIONYL-COA CARBOXYLASE"/>
    <property type="match status" value="1"/>
</dbReference>
<dbReference type="PROSITE" id="PS50968">
    <property type="entry name" value="BIOTINYL_LIPOYL"/>
    <property type="match status" value="1"/>
</dbReference>
<dbReference type="GeneID" id="93615310"/>
<dbReference type="InterPro" id="IPR005481">
    <property type="entry name" value="BC-like_N"/>
</dbReference>
<dbReference type="SMART" id="SM00878">
    <property type="entry name" value="Biotin_carb_C"/>
    <property type="match status" value="1"/>
</dbReference>
<dbReference type="PROSITE" id="PS50975">
    <property type="entry name" value="ATP_GRASP"/>
    <property type="match status" value="1"/>
</dbReference>
<dbReference type="STRING" id="246409.I1C5A4"/>
<dbReference type="AlphaFoldDB" id="I1C5A4"/>
<dbReference type="GO" id="GO:0016874">
    <property type="term" value="F:ligase activity"/>
    <property type="evidence" value="ECO:0007669"/>
    <property type="project" value="UniProtKB-KW"/>
</dbReference>
<name>I1C5A4_RHIO9</name>
<keyword evidence="2" id="KW-0436">Ligase</keyword>
<accession>I1C5A4</accession>
<dbReference type="SUPFAM" id="SSF52440">
    <property type="entry name" value="PreATP-grasp domain"/>
    <property type="match status" value="1"/>
</dbReference>
<evidence type="ECO:0000313" key="10">
    <source>
        <dbReference type="EMBL" id="EIE83634.1"/>
    </source>
</evidence>
<keyword evidence="3 6" id="KW-0547">Nucleotide-binding</keyword>
<dbReference type="OMA" id="RRQKVWE"/>
<dbReference type="PROSITE" id="PS00867">
    <property type="entry name" value="CPSASE_2"/>
    <property type="match status" value="1"/>
</dbReference>
<evidence type="ECO:0000256" key="2">
    <source>
        <dbReference type="ARBA" id="ARBA00022598"/>
    </source>
</evidence>
<dbReference type="Gene3D" id="2.40.50.100">
    <property type="match status" value="1"/>
</dbReference>